<gene>
    <name evidence="3" type="ORF">UFOVP164_59</name>
</gene>
<evidence type="ECO:0000259" key="2">
    <source>
        <dbReference type="Pfam" id="PF09718"/>
    </source>
</evidence>
<sequence>MASNNIARLGVVLGIDTASFTADVDKAIAENKKLSSAIKRDSNAAAGALADLTNATNDYGKTLSRVELIQREVDSGRFMHATDDLKKRLVEQAKAYDAIATSQKKVTNGMNEQQKLSLMYQTTDLFTQIASGGNPLIAFIQQGGQFKDQMGGFSNAFKVLSDMITPFRVGMALAASSIAAVGLAFYQGSEESKKFTNSLALTNGFAGVTLYSFDKLSESISNKFNVAIGDARTIFQSLFSSGSFTYKSLDSVAGAIARISQLSGESVDVISSKLIPSLDGTASSAKRLNEQYHFLNIEQYKQIEALQQQGKTQEAIKLTTDLLTDSLEGQGKQLGYIEKMWRGVKNSASDFWDWAKSIGRDVDPNVTALKNQKAVMDSMVSMWGQAGTKSLKYQTALAEYERIKKLIEADEQEARAKADKKAKDALGISDYSATGGAEAQKKLAIENERIKYKAAIEAAKTTATEEQRIGLDASVKMMDKIFDYRMQSEQQMRVNGSQIQKNMIAEISEFQAERDRKISDERYKEYQKELDAQIAAMKNEEAFQHAKDQAQVAYVEKNYLAYKTVEETQKAERDILSFKLETLGYTEKEIELRKIDIELARQRALIAANSSGQTQSDINEAYRLANAIATQKRETVELADTYRQTEIRFQSVWGNMSSAIDNFVRTGKLNMKDFARSVIQDLIAIQLKAATLSFLKMFMNAGVPSNADVTIPMQPGGGYADGGDPPLGKVSIVGERGPELFIPKTAGTIIPNHALSNMGGTTNITNNYINAIDTKSFEERLLGSSTAIWAANKYGEKSLATTYGRT</sequence>
<evidence type="ECO:0000259" key="1">
    <source>
        <dbReference type="Pfam" id="PF06791"/>
    </source>
</evidence>
<dbReference type="EMBL" id="LR798458">
    <property type="protein sequence ID" value="CAB5238540.1"/>
    <property type="molecule type" value="Genomic_DNA"/>
</dbReference>
<reference evidence="3" key="1">
    <citation type="submission" date="2020-05" db="EMBL/GenBank/DDBJ databases">
        <authorList>
            <person name="Chiriac C."/>
            <person name="Salcher M."/>
            <person name="Ghai R."/>
            <person name="Kavagutti S V."/>
        </authorList>
    </citation>
    <scope>NUCLEOTIDE SEQUENCE</scope>
</reference>
<accession>A0A6J7XMS0</accession>
<dbReference type="Pfam" id="PF09718">
    <property type="entry name" value="Tape_meas_lam_C"/>
    <property type="match status" value="1"/>
</dbReference>
<protein>
    <submittedName>
        <fullName evidence="3">Bacteriophage lambda, GpH, tail tape measure, N-terminal</fullName>
    </submittedName>
</protein>
<organism evidence="3">
    <name type="scientific">uncultured Caudovirales phage</name>
    <dbReference type="NCBI Taxonomy" id="2100421"/>
    <lineage>
        <taxon>Viruses</taxon>
        <taxon>Duplodnaviria</taxon>
        <taxon>Heunggongvirae</taxon>
        <taxon>Uroviricota</taxon>
        <taxon>Caudoviricetes</taxon>
        <taxon>Peduoviridae</taxon>
        <taxon>Maltschvirus</taxon>
        <taxon>Maltschvirus maltsch</taxon>
    </lineage>
</organism>
<name>A0A6J7XMS0_9CAUD</name>
<dbReference type="InterPro" id="IPR009628">
    <property type="entry name" value="Phage_tape_measure_N"/>
</dbReference>
<dbReference type="Pfam" id="PF06791">
    <property type="entry name" value="TMP_2"/>
    <property type="match status" value="1"/>
</dbReference>
<proteinExistence type="predicted"/>
<evidence type="ECO:0000313" key="3">
    <source>
        <dbReference type="EMBL" id="CAB5238540.1"/>
    </source>
</evidence>
<feature type="domain" description="Bacteriophage tail tape measure N-terminal" evidence="1">
    <location>
        <begin position="113"/>
        <end position="304"/>
    </location>
</feature>
<feature type="domain" description="Bacteriophage tail tape measure C-terminal" evidence="2">
    <location>
        <begin position="638"/>
        <end position="695"/>
    </location>
</feature>
<dbReference type="InterPro" id="IPR006431">
    <property type="entry name" value="Phage_tape_meas_C"/>
</dbReference>